<dbReference type="PANTHER" id="PTHR20857">
    <property type="entry name" value="THIAMINE-PHOSPHATE PYROPHOSPHORYLASE"/>
    <property type="match status" value="1"/>
</dbReference>
<dbReference type="GO" id="GO:0005737">
    <property type="term" value="C:cytoplasm"/>
    <property type="evidence" value="ECO:0007669"/>
    <property type="project" value="TreeGrafter"/>
</dbReference>
<reference evidence="4 5" key="1">
    <citation type="journal article" date="2001" name="J. Bacteriol.">
        <title>Genome sequence and comparative analysis of the solvent-producing bacterium Clostridium acetobutylicum.</title>
        <authorList>
            <person name="Nolling J."/>
            <person name="Breton G."/>
            <person name="Omelchenko M.V."/>
            <person name="Makarova K.S."/>
            <person name="Zeng Q."/>
            <person name="Gibson R."/>
            <person name="Lee H.M."/>
            <person name="Dubois J."/>
            <person name="Qiu D."/>
            <person name="Hitti J."/>
            <person name="Wolf Y.I."/>
            <person name="Tatusov R.L."/>
            <person name="Sabathe F."/>
            <person name="Doucette-Stamm L."/>
            <person name="Soucaille P."/>
            <person name="Daly M.J."/>
            <person name="Bennett G.N."/>
            <person name="Koonin E.V."/>
            <person name="Smith D.R."/>
        </authorList>
    </citation>
    <scope>NUCLEOTIDE SEQUENCE [LARGE SCALE GENOMIC DNA]</scope>
    <source>
        <strain evidence="5">ATCC 824 / DSM 792 / JCM 1419 / LMG 5710 / VKM B-1787</strain>
    </source>
</reference>
<dbReference type="Gene3D" id="3.20.20.70">
    <property type="entry name" value="Aldolase class I"/>
    <property type="match status" value="1"/>
</dbReference>
<dbReference type="AlphaFoldDB" id="Q97F34"/>
<feature type="domain" description="Thiamine phosphate synthase/TenI" evidence="3">
    <location>
        <begin position="2"/>
        <end position="177"/>
    </location>
</feature>
<dbReference type="InterPro" id="IPR022998">
    <property type="entry name" value="ThiamineP_synth_TenI"/>
</dbReference>
<evidence type="ECO:0000313" key="5">
    <source>
        <dbReference type="Proteomes" id="UP000000814"/>
    </source>
</evidence>
<sequence length="195" mass="21204">MIYVVTNRKLAKNKDLLGCVEKVLKYGACSVILREKDLGYDELYEIAKKIKFITDKHSAKLIVNGSLRVAEEVKAYAYHSSFVNFINNGGSKIIKNGVSIHSLEEAKRAEENGADYVLAGNIYETACKPGLKGRGLEFVNSISKNITIPEIAIGGISEENVQELINSGANGAAVMSSAMKNPAVIKKIIGKLNKK</sequence>
<dbReference type="HOGENOM" id="CLU_018272_3_4_9"/>
<dbReference type="RefSeq" id="WP_010966203.1">
    <property type="nucleotide sequence ID" value="NC_003030.1"/>
</dbReference>
<comment type="pathway">
    <text evidence="1">Cofactor biosynthesis; thiamine diphosphate biosynthesis.</text>
</comment>
<dbReference type="CDD" id="cd00564">
    <property type="entry name" value="TMP_TenI"/>
    <property type="match status" value="1"/>
</dbReference>
<dbReference type="STRING" id="272562.CA_C2920"/>
<dbReference type="SUPFAM" id="SSF51391">
    <property type="entry name" value="Thiamin phosphate synthase"/>
    <property type="match status" value="1"/>
</dbReference>
<dbReference type="eggNOG" id="COG0352">
    <property type="taxonomic scope" value="Bacteria"/>
</dbReference>
<name>Q97F34_CLOAB</name>
<evidence type="ECO:0000313" key="4">
    <source>
        <dbReference type="EMBL" id="AAK80862.1"/>
    </source>
</evidence>
<evidence type="ECO:0000259" key="3">
    <source>
        <dbReference type="Pfam" id="PF02581"/>
    </source>
</evidence>
<dbReference type="OrthoDB" id="9815348at2"/>
<keyword evidence="2" id="KW-0784">Thiamine biosynthesis</keyword>
<proteinExistence type="predicted"/>
<accession>Q97F34</accession>
<gene>
    <name evidence="4" type="primary">tenI</name>
    <name evidence="4" type="ordered locus">CA_C2920</name>
</gene>
<dbReference type="PIR" id="C97259">
    <property type="entry name" value="C97259"/>
</dbReference>
<dbReference type="Pfam" id="PF02581">
    <property type="entry name" value="TMP-TENI"/>
    <property type="match status" value="1"/>
</dbReference>
<protein>
    <submittedName>
        <fullName evidence="4">Thiamine monophosphate synthase</fullName>
    </submittedName>
</protein>
<dbReference type="PATRIC" id="fig|272562.8.peg.3104"/>
<dbReference type="InterPro" id="IPR036206">
    <property type="entry name" value="ThiamineP_synth_sf"/>
</dbReference>
<dbReference type="EMBL" id="AE001437">
    <property type="protein sequence ID" value="AAK80862.1"/>
    <property type="molecule type" value="Genomic_DNA"/>
</dbReference>
<dbReference type="PANTHER" id="PTHR20857:SF15">
    <property type="entry name" value="THIAMINE-PHOSPHATE SYNTHASE"/>
    <property type="match status" value="1"/>
</dbReference>
<dbReference type="Proteomes" id="UP000000814">
    <property type="component" value="Chromosome"/>
</dbReference>
<organism evidence="4 5">
    <name type="scientific">Clostridium acetobutylicum (strain ATCC 824 / DSM 792 / JCM 1419 / IAM 19013 / LMG 5710 / NBRC 13948 / NRRL B-527 / VKM B-1787 / 2291 / W)</name>
    <dbReference type="NCBI Taxonomy" id="272562"/>
    <lineage>
        <taxon>Bacteria</taxon>
        <taxon>Bacillati</taxon>
        <taxon>Bacillota</taxon>
        <taxon>Clostridia</taxon>
        <taxon>Eubacteriales</taxon>
        <taxon>Clostridiaceae</taxon>
        <taxon>Clostridium</taxon>
    </lineage>
</organism>
<evidence type="ECO:0000256" key="1">
    <source>
        <dbReference type="ARBA" id="ARBA00004948"/>
    </source>
</evidence>
<dbReference type="KEGG" id="cac:CA_C2920"/>
<dbReference type="GO" id="GO:0004789">
    <property type="term" value="F:thiamine-phosphate diphosphorylase activity"/>
    <property type="evidence" value="ECO:0007669"/>
    <property type="project" value="TreeGrafter"/>
</dbReference>
<dbReference type="InterPro" id="IPR013785">
    <property type="entry name" value="Aldolase_TIM"/>
</dbReference>
<dbReference type="GO" id="GO:0009228">
    <property type="term" value="P:thiamine biosynthetic process"/>
    <property type="evidence" value="ECO:0007669"/>
    <property type="project" value="UniProtKB-KW"/>
</dbReference>
<keyword evidence="5" id="KW-1185">Reference proteome</keyword>
<evidence type="ECO:0000256" key="2">
    <source>
        <dbReference type="ARBA" id="ARBA00022977"/>
    </source>
</evidence>
<dbReference type="GeneID" id="44999408"/>